<evidence type="ECO:0000313" key="3">
    <source>
        <dbReference type="EMBL" id="QXM23864.1"/>
    </source>
</evidence>
<protein>
    <submittedName>
        <fullName evidence="3">Thiosulfate oxidation carrier protein SoxY</fullName>
    </submittedName>
</protein>
<dbReference type="KEGG" id="elio:KO353_11215"/>
<proteinExistence type="predicted"/>
<evidence type="ECO:0000256" key="1">
    <source>
        <dbReference type="SAM" id="SignalP"/>
    </source>
</evidence>
<dbReference type="Pfam" id="PF13501">
    <property type="entry name" value="SoxY"/>
    <property type="match status" value="1"/>
</dbReference>
<dbReference type="RefSeq" id="WP_218284791.1">
    <property type="nucleotide sequence ID" value="NZ_CP076448.1"/>
</dbReference>
<feature type="domain" description="Ig-like SoxY" evidence="2">
    <location>
        <begin position="48"/>
        <end position="140"/>
    </location>
</feature>
<keyword evidence="4" id="KW-1185">Reference proteome</keyword>
<evidence type="ECO:0000313" key="4">
    <source>
        <dbReference type="Proteomes" id="UP000694001"/>
    </source>
</evidence>
<dbReference type="PROSITE" id="PS51318">
    <property type="entry name" value="TAT"/>
    <property type="match status" value="1"/>
</dbReference>
<organism evidence="3 4">
    <name type="scientific">Elioraea tepida</name>
    <dbReference type="NCBI Taxonomy" id="2843330"/>
    <lineage>
        <taxon>Bacteria</taxon>
        <taxon>Pseudomonadati</taxon>
        <taxon>Pseudomonadota</taxon>
        <taxon>Alphaproteobacteria</taxon>
        <taxon>Acetobacterales</taxon>
        <taxon>Elioraeaceae</taxon>
        <taxon>Elioraea</taxon>
    </lineage>
</organism>
<dbReference type="InterPro" id="IPR006311">
    <property type="entry name" value="TAT_signal"/>
</dbReference>
<dbReference type="InterPro" id="IPR032711">
    <property type="entry name" value="SoxY"/>
</dbReference>
<evidence type="ECO:0000259" key="2">
    <source>
        <dbReference type="Pfam" id="PF13501"/>
    </source>
</evidence>
<dbReference type="Proteomes" id="UP000694001">
    <property type="component" value="Chromosome"/>
</dbReference>
<dbReference type="AlphaFoldDB" id="A0A975U092"/>
<feature type="chain" id="PRO_5037746672" evidence="1">
    <location>
        <begin position="22"/>
        <end position="142"/>
    </location>
</feature>
<reference evidence="3" key="1">
    <citation type="submission" date="2021-06" db="EMBL/GenBank/DDBJ databases">
        <title>Elioraea tepida, sp. nov., a moderately thermophilic aerobic anoxygenic phototrophic bacterium isolated from an alkaline siliceous hot spring mat community in Yellowstone National Park, WY, USA.</title>
        <authorList>
            <person name="Saini M.K."/>
            <person name="Yoshida S."/>
            <person name="Sebastian A."/>
            <person name="Hirose S."/>
            <person name="Hara E."/>
            <person name="Tamaki H."/>
            <person name="Soulier N.T."/>
            <person name="Albert I."/>
            <person name="Hanada S."/>
            <person name="Bryant D.A."/>
            <person name="Tank M."/>
        </authorList>
    </citation>
    <scope>NUCLEOTIDE SEQUENCE</scope>
    <source>
        <strain evidence="3">MS-P2</strain>
    </source>
</reference>
<feature type="signal peptide" evidence="1">
    <location>
        <begin position="1"/>
        <end position="21"/>
    </location>
</feature>
<gene>
    <name evidence="3" type="ORF">KO353_11215</name>
</gene>
<sequence length="142" mass="14531">MTTRRGLIAVALVALPFPALASGDPVAAAIAEVTHGREPTKGAWRSPLPPLAENGGQVPVTVTVESPQTTSLHVCAIHLVAARNPTPGITTFRLSPAVARGEVTTRIRLAEDQTIIAIAELSDGTLRAATAAIRVATGGCLG</sequence>
<name>A0A975U092_9PROT</name>
<accession>A0A975U092</accession>
<dbReference type="EMBL" id="CP076448">
    <property type="protein sequence ID" value="QXM23864.1"/>
    <property type="molecule type" value="Genomic_DNA"/>
</dbReference>
<keyword evidence="1" id="KW-0732">Signal</keyword>
<dbReference type="InterPro" id="IPR016568">
    <property type="entry name" value="Sulphur_oxidation_SoxY"/>
</dbReference>
<dbReference type="PIRSF" id="PIRSF010312">
    <property type="entry name" value="Sulphur_oxidation_SoxY"/>
    <property type="match status" value="1"/>
</dbReference>